<feature type="domain" description="RNA polymerase Rpb1" evidence="9">
    <location>
        <begin position="38"/>
        <end position="192"/>
    </location>
</feature>
<dbReference type="GO" id="GO:0000428">
    <property type="term" value="C:DNA-directed RNA polymerase complex"/>
    <property type="evidence" value="ECO:0007669"/>
    <property type="project" value="UniProtKB-KW"/>
</dbReference>
<comment type="caution">
    <text evidence="11">The sequence shown here is derived from an EMBL/GenBank/DDBJ whole genome shotgun (WGS) entry which is preliminary data.</text>
</comment>
<evidence type="ECO:0000256" key="4">
    <source>
        <dbReference type="ARBA" id="ARBA00022695"/>
    </source>
</evidence>
<organism evidence="11 12">
    <name type="scientific">Candidatus Portnoybacteria bacterium CG23_combo_of_CG06-09_8_20_14_all_37_13</name>
    <dbReference type="NCBI Taxonomy" id="1974819"/>
    <lineage>
        <taxon>Bacteria</taxon>
        <taxon>Candidatus Portnoyibacteriota</taxon>
    </lineage>
</organism>
<evidence type="ECO:0000259" key="10">
    <source>
        <dbReference type="Pfam" id="PF04998"/>
    </source>
</evidence>
<gene>
    <name evidence="11" type="ORF">COX44_00050</name>
</gene>
<feature type="domain" description="RNA polymerase Rpb1" evidence="10">
    <location>
        <begin position="299"/>
        <end position="630"/>
    </location>
</feature>
<protein>
    <recommendedName>
        <fullName evidence="1">DNA-directed RNA polymerase</fullName>
        <ecNumber evidence="1">2.7.7.6</ecNumber>
    </recommendedName>
</protein>
<keyword evidence="4" id="KW-0548">Nucleotidyltransferase</keyword>
<dbReference type="AlphaFoldDB" id="A0A2G9YDU8"/>
<name>A0A2G9YDU8_9BACT</name>
<proteinExistence type="predicted"/>
<dbReference type="GO" id="GO:0003899">
    <property type="term" value="F:DNA-directed RNA polymerase activity"/>
    <property type="evidence" value="ECO:0007669"/>
    <property type="project" value="UniProtKB-EC"/>
</dbReference>
<keyword evidence="6" id="KW-0804">Transcription</keyword>
<dbReference type="Proteomes" id="UP000231480">
    <property type="component" value="Unassembled WGS sequence"/>
</dbReference>
<dbReference type="SUPFAM" id="SSF64484">
    <property type="entry name" value="beta and beta-prime subunits of DNA dependent RNA-polymerase"/>
    <property type="match status" value="1"/>
</dbReference>
<dbReference type="Gene3D" id="1.10.274.100">
    <property type="entry name" value="RNA polymerase Rpb1, domain 3"/>
    <property type="match status" value="2"/>
</dbReference>
<dbReference type="GO" id="GO:0003677">
    <property type="term" value="F:DNA binding"/>
    <property type="evidence" value="ECO:0007669"/>
    <property type="project" value="InterPro"/>
</dbReference>
<evidence type="ECO:0000256" key="7">
    <source>
        <dbReference type="ARBA" id="ARBA00048552"/>
    </source>
</evidence>
<dbReference type="Gene3D" id="2.40.40.20">
    <property type="match status" value="1"/>
</dbReference>
<sequence length="680" mass="75424">MVCPAFNADFDGDQMAVHVPLSKKAQEEARQIMTSDKNFLKPATGEPIINPSKDIVWGCYWMTKIQPGLKGEGKIFNDNNEAILAYQFGHIDLKARIKIRDVGATLVVAQNRAGTRPALTETCVGRIIVNQALPKEIEFCNEVLDKKNLSRLVAQVLMRCQHKDAIKFLDEIKELGFRYSTKSGLSWSMDDLKTPEEKEKFIKEAEEKTEAIEEYYKQGFLTDDERYGQVISVWAEVKGKLADLVKQSLDPNGSVYSMVDSKARGSWELINQMAGIKGLVVNPAGQIIELPIKSSLKEGFNVLEYFIATHGTRKGMADTAVRTAAAGYLTRRLIDVAQGVIIREEDCGTKQGVVLDRDDCESIGQTMEQRLIGRTIIKKLNNNQVLVRSPITCQTRRGICQKCYGYDLSRMAMINLGEAVGIVTAQAIGEPGTQLTLRTFHTGGVAGGGDITQGLPRVEELFEARSPKGEAVMAEEDGRITSIIDKNGIKIINLKTKDKDLKSYEIPKGHALWSKTGDEIKKGQQLCEGSLNPQKLLKLAGPEAVYRYLINQIQIIYAAEGASINEKHIEIIVRQMFSRVRVKYIGDTNLLPNEIVNKDYVLEINDSLKKNQRPAKTESLLLGITKVSLSTESWLSAASFQETARILVNAATMGKKDQLRGLKENVIIGKLIPAGTGFKQ</sequence>
<evidence type="ECO:0000313" key="11">
    <source>
        <dbReference type="EMBL" id="PIP17407.1"/>
    </source>
</evidence>
<keyword evidence="2" id="KW-0240">DNA-directed RNA polymerase</keyword>
<dbReference type="GO" id="GO:0046872">
    <property type="term" value="F:metal ion binding"/>
    <property type="evidence" value="ECO:0007669"/>
    <property type="project" value="UniProtKB-KW"/>
</dbReference>
<dbReference type="Gene3D" id="1.10.150.390">
    <property type="match status" value="1"/>
</dbReference>
<dbReference type="PANTHER" id="PTHR19376">
    <property type="entry name" value="DNA-DIRECTED RNA POLYMERASE"/>
    <property type="match status" value="1"/>
</dbReference>
<evidence type="ECO:0000256" key="2">
    <source>
        <dbReference type="ARBA" id="ARBA00022478"/>
    </source>
</evidence>
<evidence type="ECO:0000256" key="1">
    <source>
        <dbReference type="ARBA" id="ARBA00012418"/>
    </source>
</evidence>
<evidence type="ECO:0000259" key="8">
    <source>
        <dbReference type="Pfam" id="PF00623"/>
    </source>
</evidence>
<dbReference type="EMBL" id="PCRH01000002">
    <property type="protein sequence ID" value="PIP17407.1"/>
    <property type="molecule type" value="Genomic_DNA"/>
</dbReference>
<evidence type="ECO:0000313" key="12">
    <source>
        <dbReference type="Proteomes" id="UP000231480"/>
    </source>
</evidence>
<reference evidence="11 12" key="1">
    <citation type="submission" date="2017-09" db="EMBL/GenBank/DDBJ databases">
        <title>Depth-based differentiation of microbial function through sediment-hosted aquifers and enrichment of novel symbionts in the deep terrestrial subsurface.</title>
        <authorList>
            <person name="Probst A.J."/>
            <person name="Ladd B."/>
            <person name="Jarett J.K."/>
            <person name="Geller-Mcgrath D.E."/>
            <person name="Sieber C.M."/>
            <person name="Emerson J.B."/>
            <person name="Anantharaman K."/>
            <person name="Thomas B.C."/>
            <person name="Malmstrom R."/>
            <person name="Stieglmeier M."/>
            <person name="Klingl A."/>
            <person name="Woyke T."/>
            <person name="Ryan C.M."/>
            <person name="Banfield J.F."/>
        </authorList>
    </citation>
    <scope>NUCLEOTIDE SEQUENCE [LARGE SCALE GENOMIC DNA]</scope>
    <source>
        <strain evidence="11">CG23_combo_of_CG06-09_8_20_14_all_37_13</strain>
    </source>
</reference>
<evidence type="ECO:0000256" key="6">
    <source>
        <dbReference type="ARBA" id="ARBA00023163"/>
    </source>
</evidence>
<dbReference type="Gene3D" id="1.10.132.30">
    <property type="match status" value="1"/>
</dbReference>
<dbReference type="InterPro" id="IPR045867">
    <property type="entry name" value="DNA-dir_RpoC_beta_prime"/>
</dbReference>
<dbReference type="Pfam" id="PF04983">
    <property type="entry name" value="RNA_pol_Rpb1_3"/>
    <property type="match status" value="1"/>
</dbReference>
<keyword evidence="3" id="KW-0808">Transferase</keyword>
<comment type="catalytic activity">
    <reaction evidence="7">
        <text>RNA(n) + a ribonucleoside 5'-triphosphate = RNA(n+1) + diphosphate</text>
        <dbReference type="Rhea" id="RHEA:21248"/>
        <dbReference type="Rhea" id="RHEA-COMP:14527"/>
        <dbReference type="Rhea" id="RHEA-COMP:17342"/>
        <dbReference type="ChEBI" id="CHEBI:33019"/>
        <dbReference type="ChEBI" id="CHEBI:61557"/>
        <dbReference type="ChEBI" id="CHEBI:140395"/>
        <dbReference type="EC" id="2.7.7.6"/>
    </reaction>
</comment>
<evidence type="ECO:0000256" key="3">
    <source>
        <dbReference type="ARBA" id="ARBA00022679"/>
    </source>
</evidence>
<dbReference type="CDD" id="cd02655">
    <property type="entry name" value="RNAP_beta'_C"/>
    <property type="match status" value="1"/>
</dbReference>
<dbReference type="PANTHER" id="PTHR19376:SF54">
    <property type="entry name" value="DNA-DIRECTED RNA POLYMERASE SUBUNIT BETA"/>
    <property type="match status" value="1"/>
</dbReference>
<feature type="domain" description="RNA polymerase alpha subunit" evidence="8">
    <location>
        <begin position="2"/>
        <end position="34"/>
    </location>
</feature>
<dbReference type="Gene3D" id="2.40.50.100">
    <property type="match status" value="1"/>
</dbReference>
<dbReference type="Gene3D" id="1.10.1790.20">
    <property type="match status" value="1"/>
</dbReference>
<dbReference type="Pfam" id="PF00623">
    <property type="entry name" value="RNA_pol_Rpb1_2"/>
    <property type="match status" value="1"/>
</dbReference>
<dbReference type="EC" id="2.7.7.6" evidence="1"/>
<evidence type="ECO:0000256" key="5">
    <source>
        <dbReference type="ARBA" id="ARBA00022723"/>
    </source>
</evidence>
<dbReference type="InterPro" id="IPR000722">
    <property type="entry name" value="RNA_pol_asu"/>
</dbReference>
<dbReference type="Pfam" id="PF04998">
    <property type="entry name" value="RNA_pol_Rpb1_5"/>
    <property type="match status" value="1"/>
</dbReference>
<keyword evidence="5" id="KW-0479">Metal-binding</keyword>
<dbReference type="InterPro" id="IPR038120">
    <property type="entry name" value="Rpb1_funnel_sf"/>
</dbReference>
<dbReference type="GO" id="GO:0006351">
    <property type="term" value="P:DNA-templated transcription"/>
    <property type="evidence" value="ECO:0007669"/>
    <property type="project" value="InterPro"/>
</dbReference>
<accession>A0A2G9YDU8</accession>
<evidence type="ECO:0000259" key="9">
    <source>
        <dbReference type="Pfam" id="PF04983"/>
    </source>
</evidence>
<dbReference type="InterPro" id="IPR042102">
    <property type="entry name" value="RNA_pol_Rpb1_3_sf"/>
</dbReference>
<dbReference type="InterPro" id="IPR007066">
    <property type="entry name" value="RNA_pol_Rpb1_3"/>
</dbReference>
<dbReference type="InterPro" id="IPR007081">
    <property type="entry name" value="RNA_pol_Rpb1_5"/>
</dbReference>